<proteinExistence type="predicted"/>
<gene>
    <name evidence="1" type="ORF">LCGC14_0911150</name>
</gene>
<dbReference type="AlphaFoldDB" id="A0A0F9NYC8"/>
<protein>
    <submittedName>
        <fullName evidence="1">Uncharacterized protein</fullName>
    </submittedName>
</protein>
<evidence type="ECO:0000313" key="1">
    <source>
        <dbReference type="EMBL" id="KKN22849.1"/>
    </source>
</evidence>
<dbReference type="EMBL" id="LAZR01003026">
    <property type="protein sequence ID" value="KKN22849.1"/>
    <property type="molecule type" value="Genomic_DNA"/>
</dbReference>
<organism evidence="1">
    <name type="scientific">marine sediment metagenome</name>
    <dbReference type="NCBI Taxonomy" id="412755"/>
    <lineage>
        <taxon>unclassified sequences</taxon>
        <taxon>metagenomes</taxon>
        <taxon>ecological metagenomes</taxon>
    </lineage>
</organism>
<accession>A0A0F9NYC8</accession>
<comment type="caution">
    <text evidence="1">The sequence shown here is derived from an EMBL/GenBank/DDBJ whole genome shotgun (WGS) entry which is preliminary data.</text>
</comment>
<reference evidence="1" key="1">
    <citation type="journal article" date="2015" name="Nature">
        <title>Complex archaea that bridge the gap between prokaryotes and eukaryotes.</title>
        <authorList>
            <person name="Spang A."/>
            <person name="Saw J.H."/>
            <person name="Jorgensen S.L."/>
            <person name="Zaremba-Niedzwiedzka K."/>
            <person name="Martijn J."/>
            <person name="Lind A.E."/>
            <person name="van Eijk R."/>
            <person name="Schleper C."/>
            <person name="Guy L."/>
            <person name="Ettema T.J."/>
        </authorList>
    </citation>
    <scope>NUCLEOTIDE SEQUENCE</scope>
</reference>
<name>A0A0F9NYC8_9ZZZZ</name>
<sequence length="58" mass="6959">METLSDKEEKCFCDDVHCEFRKYRAEDVNEFIRLLKERTKAKWVHRVIDELAGDKLNG</sequence>